<evidence type="ECO:0000313" key="2">
    <source>
        <dbReference type="EMBL" id="PKY59831.1"/>
    </source>
</evidence>
<gene>
    <name evidence="2" type="ORF">RhiirA4_482929</name>
</gene>
<dbReference type="CDD" id="cd18186">
    <property type="entry name" value="BTB_POZ_ZBTB_KLHL-like"/>
    <property type="match status" value="1"/>
</dbReference>
<reference evidence="2 3" key="1">
    <citation type="submission" date="2015-10" db="EMBL/GenBank/DDBJ databases">
        <title>Genome analyses suggest a sexual origin of heterokaryosis in a supposedly ancient asexual fungus.</title>
        <authorList>
            <person name="Ropars J."/>
            <person name="Sedzielewska K."/>
            <person name="Noel J."/>
            <person name="Charron P."/>
            <person name="Farinelli L."/>
            <person name="Marton T."/>
            <person name="Kruger M."/>
            <person name="Pelin A."/>
            <person name="Brachmann A."/>
            <person name="Corradi N."/>
        </authorList>
    </citation>
    <scope>NUCLEOTIDE SEQUENCE [LARGE SCALE GENOMIC DNA]</scope>
    <source>
        <strain evidence="2 3">A4</strain>
    </source>
</reference>
<dbReference type="VEuPathDB" id="FungiDB:FUN_002765"/>
<dbReference type="AlphaFoldDB" id="A0A2I1HLU1"/>
<proteinExistence type="predicted"/>
<dbReference type="SMART" id="SM00225">
    <property type="entry name" value="BTB"/>
    <property type="match status" value="1"/>
</dbReference>
<dbReference type="EMBL" id="LLXI01003799">
    <property type="protein sequence ID" value="PKY59831.1"/>
    <property type="molecule type" value="Genomic_DNA"/>
</dbReference>
<feature type="domain" description="BTB" evidence="1">
    <location>
        <begin position="23"/>
        <end position="93"/>
    </location>
</feature>
<evidence type="ECO:0000259" key="1">
    <source>
        <dbReference type="PROSITE" id="PS50097"/>
    </source>
</evidence>
<protein>
    <recommendedName>
        <fullName evidence="1">BTB domain-containing protein</fullName>
    </recommendedName>
</protein>
<dbReference type="InterPro" id="IPR000210">
    <property type="entry name" value="BTB/POZ_dom"/>
</dbReference>
<dbReference type="InterPro" id="IPR011333">
    <property type="entry name" value="SKP1/BTB/POZ_sf"/>
</dbReference>
<keyword evidence="3" id="KW-1185">Reference proteome</keyword>
<dbReference type="PROSITE" id="PS50097">
    <property type="entry name" value="BTB"/>
    <property type="match status" value="1"/>
</dbReference>
<dbReference type="Gene3D" id="3.30.710.10">
    <property type="entry name" value="Potassium Channel Kv1.1, Chain A"/>
    <property type="match status" value="1"/>
</dbReference>
<dbReference type="Proteomes" id="UP000234323">
    <property type="component" value="Unassembled WGS sequence"/>
</dbReference>
<dbReference type="Pfam" id="PF00651">
    <property type="entry name" value="BTB"/>
    <property type="match status" value="1"/>
</dbReference>
<sequence>MSLECWQEVINDYEKLLENERGYDVIICVDGNEEIRAHSLVLSTRSQYFCTKLSEENVERRDGKIIIKRPDISSKLFKMILRFIYCGRIDLTAIEGFELIKLSIEVDDLNIRTLFPQIEDYLIKNQPTFLYQNTIEILEIIYQRESFTKLWNFCLEKIYKEPKMLFETDKFVNLKAPLVIINY</sequence>
<name>A0A2I1HLU1_9GLOM</name>
<organism evidence="2 3">
    <name type="scientific">Rhizophagus irregularis</name>
    <dbReference type="NCBI Taxonomy" id="588596"/>
    <lineage>
        <taxon>Eukaryota</taxon>
        <taxon>Fungi</taxon>
        <taxon>Fungi incertae sedis</taxon>
        <taxon>Mucoromycota</taxon>
        <taxon>Glomeromycotina</taxon>
        <taxon>Glomeromycetes</taxon>
        <taxon>Glomerales</taxon>
        <taxon>Glomeraceae</taxon>
        <taxon>Rhizophagus</taxon>
    </lineage>
</organism>
<comment type="caution">
    <text evidence="2">The sequence shown here is derived from an EMBL/GenBank/DDBJ whole genome shotgun (WGS) entry which is preliminary data.</text>
</comment>
<dbReference type="PANTHER" id="PTHR24413">
    <property type="entry name" value="SPECKLE-TYPE POZ PROTEIN"/>
    <property type="match status" value="1"/>
</dbReference>
<evidence type="ECO:0000313" key="3">
    <source>
        <dbReference type="Proteomes" id="UP000234323"/>
    </source>
</evidence>
<dbReference type="SUPFAM" id="SSF54695">
    <property type="entry name" value="POZ domain"/>
    <property type="match status" value="1"/>
</dbReference>
<accession>A0A2I1HLU1</accession>